<dbReference type="Proteomes" id="UP001139409">
    <property type="component" value="Unassembled WGS sequence"/>
</dbReference>
<evidence type="ECO:0000259" key="1">
    <source>
        <dbReference type="Pfam" id="PF01642"/>
    </source>
</evidence>
<dbReference type="Pfam" id="PF01642">
    <property type="entry name" value="MM_CoA_mutase"/>
    <property type="match status" value="1"/>
</dbReference>
<dbReference type="EMBL" id="JAIXNE010000004">
    <property type="protein sequence ID" value="MCA6077861.1"/>
    <property type="molecule type" value="Genomic_DNA"/>
</dbReference>
<reference evidence="4" key="1">
    <citation type="submission" date="2021-09" db="EMBL/GenBank/DDBJ databases">
        <title>Fulvivirga sp. isolated from coastal sediment.</title>
        <authorList>
            <person name="Yu H."/>
        </authorList>
    </citation>
    <scope>NUCLEOTIDE SEQUENCE</scope>
    <source>
        <strain evidence="4">1062</strain>
    </source>
</reference>
<sequence>MTEFKSVNFDEWQKHAINDLKSAEAFEALFKNWGDLQIKPYYDSGDLNDKILTFSNQLTPGDGKGMAARGWYNVVRIVVDDASTANAEALELLMNGAEGIHFDIRKPVSISVLLQDVLPEYIFLSFTVKEMKQADAIRAWLDSRDVDRQDVTGYIHLKESKDNTDHLISLFEPWPKFRSQYFEQPESGEGVIDSLANLMINVSDNLDKFISMGHTADQVAGELVFGIKLGPAYFHEIVRLRAIRMLMYKLVHAWGSRINPDDILIHGISTPWIEENYQPMGNLIKSASSAMAGVLGGVHALTVMPEDAESLLQKRIARNTGIILKEESYLDKTRDALAGAYYIESLTEQLGRAVWEKFQKLSAE</sequence>
<dbReference type="RefSeq" id="WP_225698655.1">
    <property type="nucleotide sequence ID" value="NZ_JAIXNE010000002.1"/>
</dbReference>
<organism evidence="4 5">
    <name type="scientific">Fulvivirga sedimenti</name>
    <dbReference type="NCBI Taxonomy" id="2879465"/>
    <lineage>
        <taxon>Bacteria</taxon>
        <taxon>Pseudomonadati</taxon>
        <taxon>Bacteroidota</taxon>
        <taxon>Cytophagia</taxon>
        <taxon>Cytophagales</taxon>
        <taxon>Fulvivirgaceae</taxon>
        <taxon>Fulvivirga</taxon>
    </lineage>
</organism>
<dbReference type="SUPFAM" id="SSF51703">
    <property type="entry name" value="Cobalamin (vitamin B12)-dependent enzymes"/>
    <property type="match status" value="1"/>
</dbReference>
<dbReference type="PANTHER" id="PTHR48101">
    <property type="entry name" value="METHYLMALONYL-COA MUTASE, MITOCHONDRIAL-RELATED"/>
    <property type="match status" value="1"/>
</dbReference>
<dbReference type="GO" id="GO:0016866">
    <property type="term" value="F:intramolecular transferase activity"/>
    <property type="evidence" value="ECO:0007669"/>
    <property type="project" value="InterPro"/>
</dbReference>
<comment type="caution">
    <text evidence="4">The sequence shown here is derived from an EMBL/GenBank/DDBJ whole genome shotgun (WGS) entry which is preliminary data.</text>
</comment>
<dbReference type="EMBL" id="JAIXNE010000002">
    <property type="protein sequence ID" value="MCA6075556.1"/>
    <property type="molecule type" value="Genomic_DNA"/>
</dbReference>
<dbReference type="AlphaFoldDB" id="A0A9X1HUE0"/>
<accession>A0A9X1HUE0</accession>
<keyword evidence="5" id="KW-1185">Reference proteome</keyword>
<feature type="domain" description="Methylmalonyl-CoA mutase alpha/beta chain catalytic" evidence="1">
    <location>
        <begin position="188"/>
        <end position="362"/>
    </location>
</feature>
<dbReference type="Gene3D" id="3.20.20.240">
    <property type="entry name" value="Methylmalonyl-CoA mutase"/>
    <property type="match status" value="1"/>
</dbReference>
<dbReference type="EMBL" id="JAIXNE010000003">
    <property type="protein sequence ID" value="MCA6076733.1"/>
    <property type="molecule type" value="Genomic_DNA"/>
</dbReference>
<evidence type="ECO:0000313" key="5">
    <source>
        <dbReference type="Proteomes" id="UP001139409"/>
    </source>
</evidence>
<dbReference type="InterPro" id="IPR006099">
    <property type="entry name" value="MeMalonylCoA_mutase_a/b_cat"/>
</dbReference>
<evidence type="ECO:0000313" key="2">
    <source>
        <dbReference type="EMBL" id="MCA6075556.1"/>
    </source>
</evidence>
<evidence type="ECO:0000313" key="4">
    <source>
        <dbReference type="EMBL" id="MCA6077861.1"/>
    </source>
</evidence>
<proteinExistence type="predicted"/>
<name>A0A9X1HUE0_9BACT</name>
<dbReference type="PANTHER" id="PTHR48101:SF1">
    <property type="entry name" value="METHYLMALONYL-COA MUTASE, LARGE SUBUNIT"/>
    <property type="match status" value="1"/>
</dbReference>
<dbReference type="InterPro" id="IPR016176">
    <property type="entry name" value="Cbl-dep_enz_cat"/>
</dbReference>
<gene>
    <name evidence="2" type="ORF">LDX50_11810</name>
    <name evidence="3" type="ORF">LDX50_17780</name>
    <name evidence="4" type="ORF">LDX50_23500</name>
</gene>
<evidence type="ECO:0000313" key="3">
    <source>
        <dbReference type="EMBL" id="MCA6076733.1"/>
    </source>
</evidence>
<protein>
    <submittedName>
        <fullName evidence="4">Methylmalonyl-CoA mutase family protein</fullName>
    </submittedName>
</protein>
<dbReference type="GO" id="GO:0031419">
    <property type="term" value="F:cobalamin binding"/>
    <property type="evidence" value="ECO:0007669"/>
    <property type="project" value="InterPro"/>
</dbReference>